<dbReference type="EMBL" id="CARXXK010001079">
    <property type="protein sequence ID" value="CAI6372804.1"/>
    <property type="molecule type" value="Genomic_DNA"/>
</dbReference>
<dbReference type="Proteomes" id="UP001160148">
    <property type="component" value="Unassembled WGS sequence"/>
</dbReference>
<gene>
    <name evidence="1" type="ORF">MEUPH1_LOCUS26625</name>
</gene>
<sequence length="180" mass="20387">MNTDPLKLSPRSETIVPIASTRPEGTALVVHSQVLQGENVRLGNVVNTVKHGKILAIAINTSEEHITIPPLNIEEIEFEEFRETSTLIATNTDEITEDTHRISRIREAILYRELNAEESNSLWKVISEYPDIFQLEGDSFPSTDAIQHEIHLKEGAKPVNVRPYRLPYAHVKRLSGQWKS</sequence>
<name>A0AAV0XZ10_9HEMI</name>
<evidence type="ECO:0000313" key="2">
    <source>
        <dbReference type="Proteomes" id="UP001160148"/>
    </source>
</evidence>
<organism evidence="1 2">
    <name type="scientific">Macrosiphum euphorbiae</name>
    <name type="common">potato aphid</name>
    <dbReference type="NCBI Taxonomy" id="13131"/>
    <lineage>
        <taxon>Eukaryota</taxon>
        <taxon>Metazoa</taxon>
        <taxon>Ecdysozoa</taxon>
        <taxon>Arthropoda</taxon>
        <taxon>Hexapoda</taxon>
        <taxon>Insecta</taxon>
        <taxon>Pterygota</taxon>
        <taxon>Neoptera</taxon>
        <taxon>Paraneoptera</taxon>
        <taxon>Hemiptera</taxon>
        <taxon>Sternorrhyncha</taxon>
        <taxon>Aphidomorpha</taxon>
        <taxon>Aphidoidea</taxon>
        <taxon>Aphididae</taxon>
        <taxon>Macrosiphini</taxon>
        <taxon>Macrosiphum</taxon>
    </lineage>
</organism>
<accession>A0AAV0XZ10</accession>
<dbReference type="SUPFAM" id="SSF56672">
    <property type="entry name" value="DNA/RNA polymerases"/>
    <property type="match status" value="1"/>
</dbReference>
<dbReference type="InterPro" id="IPR043502">
    <property type="entry name" value="DNA/RNA_pol_sf"/>
</dbReference>
<comment type="caution">
    <text evidence="1">The sequence shown here is derived from an EMBL/GenBank/DDBJ whole genome shotgun (WGS) entry which is preliminary data.</text>
</comment>
<dbReference type="AlphaFoldDB" id="A0AAV0XZ10"/>
<dbReference type="GO" id="GO:0071897">
    <property type="term" value="P:DNA biosynthetic process"/>
    <property type="evidence" value="ECO:0007669"/>
    <property type="project" value="UniProtKB-ARBA"/>
</dbReference>
<proteinExistence type="predicted"/>
<evidence type="ECO:0000313" key="1">
    <source>
        <dbReference type="EMBL" id="CAI6372804.1"/>
    </source>
</evidence>
<reference evidence="1 2" key="1">
    <citation type="submission" date="2023-01" db="EMBL/GenBank/DDBJ databases">
        <authorList>
            <person name="Whitehead M."/>
        </authorList>
    </citation>
    <scope>NUCLEOTIDE SEQUENCE [LARGE SCALE GENOMIC DNA]</scope>
</reference>
<protein>
    <submittedName>
        <fullName evidence="1">Uncharacterized protein</fullName>
    </submittedName>
</protein>
<keyword evidence="2" id="KW-1185">Reference proteome</keyword>